<proteinExistence type="predicted"/>
<keyword evidence="2" id="KW-1133">Transmembrane helix</keyword>
<accession>A0A4Y7Q6D3</accession>
<keyword evidence="2" id="KW-0472">Membrane</keyword>
<dbReference type="AlphaFoldDB" id="A0A4Y7Q6D3"/>
<dbReference type="VEuPathDB" id="FungiDB:BD410DRAFT_839416"/>
<keyword evidence="4" id="KW-1185">Reference proteome</keyword>
<sequence length="294" mass="31950">MSSSPSSSPSSPPSSTTTPSPSSTQLPNAPTIFNSASLLFGFLFLAVVVIFLGCGFTSQRFRAWRHRNDPDYAARIEARRAERMARLAPRLRKIDPADAPRPLLWDVYVRQAVSEHASSVGGKDKEREVVVGWNEMKPLLARTLNASNDTKRPPAPARVQHRQTPLPLVLRWVNRFDRHRRPEPPAPATSTGPASSDHTAVSGSGSGYRHAADASSPPAIQPSLPQTPREQLQVGVVIAMPSLDSHGKLPHPHISDNHDADDQYPIHYELGVAQVSLCGDLQNKDDVPKVAAGS</sequence>
<feature type="region of interest" description="Disordered" evidence="1">
    <location>
        <begin position="143"/>
        <end position="164"/>
    </location>
</feature>
<gene>
    <name evidence="3" type="ORF">BD410DRAFT_839416</name>
</gene>
<evidence type="ECO:0000256" key="2">
    <source>
        <dbReference type="SAM" id="Phobius"/>
    </source>
</evidence>
<keyword evidence="2" id="KW-0812">Transmembrane</keyword>
<feature type="region of interest" description="Disordered" evidence="1">
    <location>
        <begin position="179"/>
        <end position="228"/>
    </location>
</feature>
<organism evidence="3 4">
    <name type="scientific">Rickenella mellea</name>
    <dbReference type="NCBI Taxonomy" id="50990"/>
    <lineage>
        <taxon>Eukaryota</taxon>
        <taxon>Fungi</taxon>
        <taxon>Dikarya</taxon>
        <taxon>Basidiomycota</taxon>
        <taxon>Agaricomycotina</taxon>
        <taxon>Agaricomycetes</taxon>
        <taxon>Hymenochaetales</taxon>
        <taxon>Rickenellaceae</taxon>
        <taxon>Rickenella</taxon>
    </lineage>
</organism>
<feature type="region of interest" description="Disordered" evidence="1">
    <location>
        <begin position="1"/>
        <end position="26"/>
    </location>
</feature>
<name>A0A4Y7Q6D3_9AGAM</name>
<evidence type="ECO:0000313" key="3">
    <source>
        <dbReference type="EMBL" id="TDL22702.1"/>
    </source>
</evidence>
<protein>
    <submittedName>
        <fullName evidence="3">Uncharacterized protein</fullName>
    </submittedName>
</protein>
<evidence type="ECO:0000313" key="4">
    <source>
        <dbReference type="Proteomes" id="UP000294933"/>
    </source>
</evidence>
<evidence type="ECO:0000256" key="1">
    <source>
        <dbReference type="SAM" id="MobiDB-lite"/>
    </source>
</evidence>
<dbReference type="Proteomes" id="UP000294933">
    <property type="component" value="Unassembled WGS sequence"/>
</dbReference>
<feature type="compositionally biased region" description="Low complexity" evidence="1">
    <location>
        <begin position="1"/>
        <end position="24"/>
    </location>
</feature>
<feature type="transmembrane region" description="Helical" evidence="2">
    <location>
        <begin position="36"/>
        <end position="57"/>
    </location>
</feature>
<reference evidence="3 4" key="1">
    <citation type="submission" date="2018-06" db="EMBL/GenBank/DDBJ databases">
        <title>A transcriptomic atlas of mushroom development highlights an independent origin of complex multicellularity.</title>
        <authorList>
            <consortium name="DOE Joint Genome Institute"/>
            <person name="Krizsan K."/>
            <person name="Almasi E."/>
            <person name="Merenyi Z."/>
            <person name="Sahu N."/>
            <person name="Viragh M."/>
            <person name="Koszo T."/>
            <person name="Mondo S."/>
            <person name="Kiss B."/>
            <person name="Balint B."/>
            <person name="Kues U."/>
            <person name="Barry K."/>
            <person name="Hegedus J.C."/>
            <person name="Henrissat B."/>
            <person name="Johnson J."/>
            <person name="Lipzen A."/>
            <person name="Ohm R."/>
            <person name="Nagy I."/>
            <person name="Pangilinan J."/>
            <person name="Yan J."/>
            <person name="Xiong Y."/>
            <person name="Grigoriev I.V."/>
            <person name="Hibbett D.S."/>
            <person name="Nagy L.G."/>
        </authorList>
    </citation>
    <scope>NUCLEOTIDE SEQUENCE [LARGE SCALE GENOMIC DNA]</scope>
    <source>
        <strain evidence="3 4">SZMC22713</strain>
    </source>
</reference>
<dbReference type="EMBL" id="ML170173">
    <property type="protein sequence ID" value="TDL22702.1"/>
    <property type="molecule type" value="Genomic_DNA"/>
</dbReference>